<evidence type="ECO:0000313" key="2">
    <source>
        <dbReference type="EMBL" id="ACO04976.1"/>
    </source>
</evidence>
<accession>C0QUZ4</accession>
<geneLocation type="plasmid" evidence="3">
    <name>pPERMA01</name>
</geneLocation>
<protein>
    <submittedName>
        <fullName evidence="2">Uncharacterized protein</fullName>
    </submittedName>
</protein>
<keyword evidence="1" id="KW-1133">Transmembrane helix</keyword>
<dbReference type="KEGG" id="pmx:PERMA_A0065"/>
<evidence type="ECO:0000313" key="3">
    <source>
        <dbReference type="Proteomes" id="UP000001366"/>
    </source>
</evidence>
<gene>
    <name evidence="2" type="ordered locus">PERMA_A0065</name>
</gene>
<dbReference type="PaxDb" id="123214-PERMA_A0065"/>
<keyword evidence="2" id="KW-0614">Plasmid</keyword>
<name>C0QUZ4_PERMH</name>
<dbReference type="EMBL" id="CP001231">
    <property type="protein sequence ID" value="ACO04976.1"/>
    <property type="molecule type" value="Genomic_DNA"/>
</dbReference>
<dbReference type="AlphaFoldDB" id="C0QUZ4"/>
<feature type="transmembrane region" description="Helical" evidence="1">
    <location>
        <begin position="7"/>
        <end position="25"/>
    </location>
</feature>
<dbReference type="Proteomes" id="UP000001366">
    <property type="component" value="Plasmid unnamed"/>
</dbReference>
<keyword evidence="1" id="KW-0812">Transmembrane</keyword>
<sequence>MKKKIKFFFLSLNLFLMITMLWTAFDKANPLYIYSFAYPVQYVRASLEVSDLKPHWDNKGDCRIQNTIEVIKNPNLYVVFGKIQDPKTGIGGDHQWATSNPKEPNMYEYITDNTTGLTEEKKKRAYYMPQIVYKLEKCKLIPVKQFKELTDEEEFLVKSGKFYVETFCKKYREKWM</sequence>
<dbReference type="HOGENOM" id="CLU_1523763_0_0_0"/>
<evidence type="ECO:0000256" key="1">
    <source>
        <dbReference type="SAM" id="Phobius"/>
    </source>
</evidence>
<keyword evidence="1" id="KW-0472">Membrane</keyword>
<dbReference type="RefSeq" id="WP_012675164.1">
    <property type="nucleotide sequence ID" value="NC_012439.1"/>
</dbReference>
<reference evidence="2 3" key="1">
    <citation type="journal article" date="2009" name="J. Bacteriol.">
        <title>Complete and draft genome sequences of six members of the Aquificales.</title>
        <authorList>
            <person name="Reysenbach A.L."/>
            <person name="Hamamura N."/>
            <person name="Podar M."/>
            <person name="Griffiths E."/>
            <person name="Ferreira S."/>
            <person name="Hochstein R."/>
            <person name="Heidelberg J."/>
            <person name="Johnson J."/>
            <person name="Mead D."/>
            <person name="Pohorille A."/>
            <person name="Sarmiento M."/>
            <person name="Schweighofer K."/>
            <person name="Seshadri R."/>
            <person name="Voytek M.A."/>
        </authorList>
    </citation>
    <scope>NUCLEOTIDE SEQUENCE [LARGE SCALE GENOMIC DNA]</scope>
    <source>
        <strain evidence="3">DSM 14350 / EX-H1</strain>
        <plasmid evidence="3">pPERMA01</plasmid>
    </source>
</reference>
<keyword evidence="3" id="KW-1185">Reference proteome</keyword>
<proteinExistence type="predicted"/>
<organism evidence="2 3">
    <name type="scientific">Persephonella marina (strain DSM 14350 / EX-H1)</name>
    <dbReference type="NCBI Taxonomy" id="123214"/>
    <lineage>
        <taxon>Bacteria</taxon>
        <taxon>Pseudomonadati</taxon>
        <taxon>Aquificota</taxon>
        <taxon>Aquificia</taxon>
        <taxon>Aquificales</taxon>
        <taxon>Hydrogenothermaceae</taxon>
        <taxon>Persephonella</taxon>
    </lineage>
</organism>